<proteinExistence type="inferred from homology"/>
<dbReference type="PRINTS" id="PR00834">
    <property type="entry name" value="PROTEASES2C"/>
</dbReference>
<dbReference type="EMBL" id="CP070496">
    <property type="protein sequence ID" value="QSB04599.1"/>
    <property type="molecule type" value="Genomic_DNA"/>
</dbReference>
<keyword evidence="5" id="KW-1133">Transmembrane helix</keyword>
<dbReference type="AlphaFoldDB" id="A0A895XMH7"/>
<evidence type="ECO:0000256" key="1">
    <source>
        <dbReference type="ARBA" id="ARBA00010541"/>
    </source>
</evidence>
<dbReference type="InterPro" id="IPR051201">
    <property type="entry name" value="Chloro_Bact_Ser_Proteases"/>
</dbReference>
<evidence type="ECO:0000256" key="2">
    <source>
        <dbReference type="ARBA" id="ARBA00022670"/>
    </source>
</evidence>
<dbReference type="SUPFAM" id="SSF50494">
    <property type="entry name" value="Trypsin-like serine proteases"/>
    <property type="match status" value="1"/>
</dbReference>
<dbReference type="InterPro" id="IPR001478">
    <property type="entry name" value="PDZ"/>
</dbReference>
<evidence type="ECO:0000259" key="6">
    <source>
        <dbReference type="PROSITE" id="PS50106"/>
    </source>
</evidence>
<dbReference type="PROSITE" id="PS50106">
    <property type="entry name" value="PDZ"/>
    <property type="match status" value="1"/>
</dbReference>
<dbReference type="InterPro" id="IPR036034">
    <property type="entry name" value="PDZ_sf"/>
</dbReference>
<comment type="similarity">
    <text evidence="1">Belongs to the peptidase S1C family.</text>
</comment>
<feature type="region of interest" description="Disordered" evidence="4">
    <location>
        <begin position="1"/>
        <end position="23"/>
    </location>
</feature>
<dbReference type="Pfam" id="PF13180">
    <property type="entry name" value="PDZ_2"/>
    <property type="match status" value="1"/>
</dbReference>
<keyword evidence="2" id="KW-0645">Protease</keyword>
<organism evidence="7 8">
    <name type="scientific">Natronoglycomyces albus</name>
    <dbReference type="NCBI Taxonomy" id="2811108"/>
    <lineage>
        <taxon>Bacteria</taxon>
        <taxon>Bacillati</taxon>
        <taxon>Actinomycetota</taxon>
        <taxon>Actinomycetes</taxon>
        <taxon>Glycomycetales</taxon>
        <taxon>Glycomycetaceae</taxon>
        <taxon>Natronoglycomyces</taxon>
    </lineage>
</organism>
<dbReference type="Gene3D" id="2.30.42.10">
    <property type="match status" value="1"/>
</dbReference>
<dbReference type="PANTHER" id="PTHR43343:SF3">
    <property type="entry name" value="PROTEASE DO-LIKE 8, CHLOROPLASTIC"/>
    <property type="match status" value="1"/>
</dbReference>
<evidence type="ECO:0000256" key="3">
    <source>
        <dbReference type="ARBA" id="ARBA00022801"/>
    </source>
</evidence>
<dbReference type="InterPro" id="IPR009003">
    <property type="entry name" value="Peptidase_S1_PA"/>
</dbReference>
<dbReference type="Pfam" id="PF13365">
    <property type="entry name" value="Trypsin_2"/>
    <property type="match status" value="1"/>
</dbReference>
<keyword evidence="8" id="KW-1185">Reference proteome</keyword>
<dbReference type="SMART" id="SM00228">
    <property type="entry name" value="PDZ"/>
    <property type="match status" value="1"/>
</dbReference>
<name>A0A895XMH7_9ACTN</name>
<feature type="transmembrane region" description="Helical" evidence="5">
    <location>
        <begin position="57"/>
        <end position="81"/>
    </location>
</feature>
<evidence type="ECO:0000313" key="8">
    <source>
        <dbReference type="Proteomes" id="UP000662939"/>
    </source>
</evidence>
<dbReference type="PANTHER" id="PTHR43343">
    <property type="entry name" value="PEPTIDASE S12"/>
    <property type="match status" value="1"/>
</dbReference>
<feature type="domain" description="PDZ" evidence="6">
    <location>
        <begin position="305"/>
        <end position="384"/>
    </location>
</feature>
<dbReference type="InterPro" id="IPR001940">
    <property type="entry name" value="Peptidase_S1C"/>
</dbReference>
<dbReference type="GO" id="GO:0004252">
    <property type="term" value="F:serine-type endopeptidase activity"/>
    <property type="evidence" value="ECO:0007669"/>
    <property type="project" value="InterPro"/>
</dbReference>
<gene>
    <name evidence="7" type="ORF">JQS30_12570</name>
</gene>
<dbReference type="SUPFAM" id="SSF50156">
    <property type="entry name" value="PDZ domain-like"/>
    <property type="match status" value="1"/>
</dbReference>
<keyword evidence="3" id="KW-0378">Hydrolase</keyword>
<evidence type="ECO:0000256" key="5">
    <source>
        <dbReference type="SAM" id="Phobius"/>
    </source>
</evidence>
<dbReference type="RefSeq" id="WP_213170596.1">
    <property type="nucleotide sequence ID" value="NZ_CP070496.1"/>
</dbReference>
<dbReference type="InterPro" id="IPR043504">
    <property type="entry name" value="Peptidase_S1_PA_chymotrypsin"/>
</dbReference>
<evidence type="ECO:0000313" key="7">
    <source>
        <dbReference type="EMBL" id="QSB04599.1"/>
    </source>
</evidence>
<reference evidence="7" key="1">
    <citation type="submission" date="2021-02" db="EMBL/GenBank/DDBJ databases">
        <title>Natronoglycomyces albus gen. nov., sp. nov, a haloalkaliphilic actinobacterium from a soda solonchak soil.</title>
        <authorList>
            <person name="Sorokin D.Y."/>
            <person name="Khijniak T.V."/>
            <person name="Zakharycheva A.P."/>
            <person name="Boueva O.V."/>
            <person name="Ariskina E.V."/>
            <person name="Hahnke R.L."/>
            <person name="Bunk B."/>
            <person name="Sproer C."/>
            <person name="Schumann P."/>
            <person name="Evtushenko L.I."/>
            <person name="Kublanov I.V."/>
        </authorList>
    </citation>
    <scope>NUCLEOTIDE SEQUENCE</scope>
    <source>
        <strain evidence="7">DSM 106290</strain>
    </source>
</reference>
<dbReference type="KEGG" id="nav:JQS30_12570"/>
<dbReference type="Gene3D" id="2.40.10.10">
    <property type="entry name" value="Trypsin-like serine proteases"/>
    <property type="match status" value="2"/>
</dbReference>
<accession>A0A895XMH7</accession>
<evidence type="ECO:0000256" key="4">
    <source>
        <dbReference type="SAM" id="MobiDB-lite"/>
    </source>
</evidence>
<dbReference type="Proteomes" id="UP000662939">
    <property type="component" value="Chromosome"/>
</dbReference>
<keyword evidence="5" id="KW-0472">Membrane</keyword>
<dbReference type="GO" id="GO:0006508">
    <property type="term" value="P:proteolysis"/>
    <property type="evidence" value="ECO:0007669"/>
    <property type="project" value="UniProtKB-KW"/>
</dbReference>
<protein>
    <submittedName>
        <fullName evidence="7">Trypsin-like peptidase domain-containing protein</fullName>
    </submittedName>
</protein>
<sequence>MTYGNTEPSAWWNPDAEQDPWRNPHSHAVVEHTAAPVGPPTEPLPEPEPVSTARTPLGVVVAVSVVVALVAGTLGAALGIYASRAGGGFASGPISGADPITDREMSSAAEVVDNLMPSVVTVLTAGGGNGSGFFISEDGLVMTNAHVVDGSSSLQVQLSNGEVHQGELIGSDPETDVAVLKVEGEDFPPVVFADSDELNVGDPALAVGAPLGLSSTVTQGMISALDRPVVTEDNMGDTAAIMAAVQTDAAINPGNSGGPLTDAGGQVIGVNTAIAGFSDERGNAGSIGIGFAIPINHARRIAEELVATGSASRTVMGAEVGASSIGVGVELSTIVPGSPAEEAGLEDGDIVTSFNGATVTDNLELVALVRKYAPGTTVEVVYQRNGAENSTEVTLAADTG</sequence>
<keyword evidence="5" id="KW-0812">Transmembrane</keyword>